<dbReference type="EMBL" id="CP092622">
    <property type="protein sequence ID" value="UMM25405.1"/>
    <property type="molecule type" value="Genomic_DNA"/>
</dbReference>
<gene>
    <name evidence="2" type="ORF">L5515_005244</name>
</gene>
<proteinExistence type="predicted"/>
<sequence length="100" mass="12552">MKIFLFCILFLSLGCLPEVEGVGVKQEALAPSTALDPNFGHSNSELWRARGRRNKRYYYYRRRYYGGRRYYYYWYRNYYSKYYSNYYNNYYYSYYYGKKK</sequence>
<dbReference type="AlphaFoldDB" id="A0AAE9JDX5"/>
<evidence type="ECO:0000313" key="2">
    <source>
        <dbReference type="EMBL" id="UMM25405.1"/>
    </source>
</evidence>
<evidence type="ECO:0000313" key="3">
    <source>
        <dbReference type="Proteomes" id="UP000829354"/>
    </source>
</evidence>
<feature type="signal peptide" evidence="1">
    <location>
        <begin position="1"/>
        <end position="21"/>
    </location>
</feature>
<keyword evidence="3" id="KW-1185">Reference proteome</keyword>
<name>A0AAE9JDX5_CAEBR</name>
<keyword evidence="1" id="KW-0732">Signal</keyword>
<reference evidence="2 3" key="1">
    <citation type="submission" date="2022-04" db="EMBL/GenBank/DDBJ databases">
        <title>Chromosome-level reference genomes for two strains of Caenorhabditis briggsae: an improved platform for comparative genomics.</title>
        <authorList>
            <person name="Stevens L."/>
            <person name="Andersen E."/>
        </authorList>
    </citation>
    <scope>NUCLEOTIDE SEQUENCE [LARGE SCALE GENOMIC DNA]</scope>
    <source>
        <strain evidence="2">VX34</strain>
        <tissue evidence="2">Whole-organism</tissue>
    </source>
</reference>
<organism evidence="2 3">
    <name type="scientific">Caenorhabditis briggsae</name>
    <dbReference type="NCBI Taxonomy" id="6238"/>
    <lineage>
        <taxon>Eukaryota</taxon>
        <taxon>Metazoa</taxon>
        <taxon>Ecdysozoa</taxon>
        <taxon>Nematoda</taxon>
        <taxon>Chromadorea</taxon>
        <taxon>Rhabditida</taxon>
        <taxon>Rhabditina</taxon>
        <taxon>Rhabditomorpha</taxon>
        <taxon>Rhabditoidea</taxon>
        <taxon>Rhabditidae</taxon>
        <taxon>Peloderinae</taxon>
        <taxon>Caenorhabditis</taxon>
    </lineage>
</organism>
<evidence type="ECO:0000256" key="1">
    <source>
        <dbReference type="SAM" id="SignalP"/>
    </source>
</evidence>
<feature type="chain" id="PRO_5042147363" evidence="1">
    <location>
        <begin position="22"/>
        <end position="100"/>
    </location>
</feature>
<accession>A0AAE9JDX5</accession>
<dbReference type="PROSITE" id="PS51257">
    <property type="entry name" value="PROKAR_LIPOPROTEIN"/>
    <property type="match status" value="1"/>
</dbReference>
<protein>
    <submittedName>
        <fullName evidence="2">Uncharacterized protein</fullName>
    </submittedName>
</protein>
<dbReference type="Proteomes" id="UP000829354">
    <property type="component" value="Chromosome III"/>
</dbReference>